<accession>A0AAJ0I6Y6</accession>
<dbReference type="RefSeq" id="XP_062692409.1">
    <property type="nucleotide sequence ID" value="XM_062840231.1"/>
</dbReference>
<feature type="region of interest" description="Disordered" evidence="5">
    <location>
        <begin position="173"/>
        <end position="203"/>
    </location>
</feature>
<comment type="subcellular location">
    <subcellularLocation>
        <location evidence="1">Membrane</location>
        <topology evidence="1">Single-pass membrane protein</topology>
    </subcellularLocation>
</comment>
<keyword evidence="4 6" id="KW-0472">Membrane</keyword>
<dbReference type="EMBL" id="JAULSX010000005">
    <property type="protein sequence ID" value="KAK3491226.1"/>
    <property type="molecule type" value="Genomic_DNA"/>
</dbReference>
<name>A0AAJ0I6Y6_9PEZI</name>
<gene>
    <name evidence="7" type="ORF">B0T23DRAFT_430179</name>
</gene>
<evidence type="ECO:0000256" key="4">
    <source>
        <dbReference type="ARBA" id="ARBA00023136"/>
    </source>
</evidence>
<feature type="region of interest" description="Disordered" evidence="5">
    <location>
        <begin position="1"/>
        <end position="20"/>
    </location>
</feature>
<dbReference type="GeneID" id="87877853"/>
<evidence type="ECO:0000313" key="8">
    <source>
        <dbReference type="Proteomes" id="UP001285908"/>
    </source>
</evidence>
<evidence type="ECO:0000256" key="5">
    <source>
        <dbReference type="SAM" id="MobiDB-lite"/>
    </source>
</evidence>
<dbReference type="Proteomes" id="UP001285908">
    <property type="component" value="Unassembled WGS sequence"/>
</dbReference>
<proteinExistence type="predicted"/>
<comment type="caution">
    <text evidence="7">The sequence shown here is derived from an EMBL/GenBank/DDBJ whole genome shotgun (WGS) entry which is preliminary data.</text>
</comment>
<keyword evidence="3 6" id="KW-1133">Transmembrane helix</keyword>
<dbReference type="AlphaFoldDB" id="A0AAJ0I6Y6"/>
<evidence type="ECO:0000313" key="7">
    <source>
        <dbReference type="EMBL" id="KAK3491226.1"/>
    </source>
</evidence>
<keyword evidence="8" id="KW-1185">Reference proteome</keyword>
<evidence type="ECO:0000256" key="2">
    <source>
        <dbReference type="ARBA" id="ARBA00022692"/>
    </source>
</evidence>
<keyword evidence="2 6" id="KW-0812">Transmembrane</keyword>
<protein>
    <submittedName>
        <fullName evidence="7">Uncharacterized protein</fullName>
    </submittedName>
</protein>
<dbReference type="InterPro" id="IPR051694">
    <property type="entry name" value="Immunoregulatory_rcpt-like"/>
</dbReference>
<evidence type="ECO:0000256" key="3">
    <source>
        <dbReference type="ARBA" id="ARBA00022989"/>
    </source>
</evidence>
<feature type="region of interest" description="Disordered" evidence="5">
    <location>
        <begin position="372"/>
        <end position="402"/>
    </location>
</feature>
<evidence type="ECO:0000256" key="6">
    <source>
        <dbReference type="SAM" id="Phobius"/>
    </source>
</evidence>
<organism evidence="7 8">
    <name type="scientific">Neurospora hispaniola</name>
    <dbReference type="NCBI Taxonomy" id="588809"/>
    <lineage>
        <taxon>Eukaryota</taxon>
        <taxon>Fungi</taxon>
        <taxon>Dikarya</taxon>
        <taxon>Ascomycota</taxon>
        <taxon>Pezizomycotina</taxon>
        <taxon>Sordariomycetes</taxon>
        <taxon>Sordariomycetidae</taxon>
        <taxon>Sordariales</taxon>
        <taxon>Sordariaceae</taxon>
        <taxon>Neurospora</taxon>
    </lineage>
</organism>
<dbReference type="GO" id="GO:0016020">
    <property type="term" value="C:membrane"/>
    <property type="evidence" value="ECO:0007669"/>
    <property type="project" value="UniProtKB-SubCell"/>
</dbReference>
<feature type="transmembrane region" description="Helical" evidence="6">
    <location>
        <begin position="210"/>
        <end position="235"/>
    </location>
</feature>
<evidence type="ECO:0000256" key="1">
    <source>
        <dbReference type="ARBA" id="ARBA00004167"/>
    </source>
</evidence>
<dbReference type="PANTHER" id="PTHR15549">
    <property type="entry name" value="PAIRED IMMUNOGLOBULIN-LIKE TYPE 2 RECEPTOR"/>
    <property type="match status" value="1"/>
</dbReference>
<feature type="compositionally biased region" description="Low complexity" evidence="5">
    <location>
        <begin position="263"/>
        <end position="274"/>
    </location>
</feature>
<reference evidence="7 8" key="1">
    <citation type="journal article" date="2023" name="Mol. Phylogenet. Evol.">
        <title>Genome-scale phylogeny and comparative genomics of the fungal order Sordariales.</title>
        <authorList>
            <person name="Hensen N."/>
            <person name="Bonometti L."/>
            <person name="Westerberg I."/>
            <person name="Brannstrom I.O."/>
            <person name="Guillou S."/>
            <person name="Cros-Aarteil S."/>
            <person name="Calhoun S."/>
            <person name="Haridas S."/>
            <person name="Kuo A."/>
            <person name="Mondo S."/>
            <person name="Pangilinan J."/>
            <person name="Riley R."/>
            <person name="LaButti K."/>
            <person name="Andreopoulos B."/>
            <person name="Lipzen A."/>
            <person name="Chen C."/>
            <person name="Yan M."/>
            <person name="Daum C."/>
            <person name="Ng V."/>
            <person name="Clum A."/>
            <person name="Steindorff A."/>
            <person name="Ohm R.A."/>
            <person name="Martin F."/>
            <person name="Silar P."/>
            <person name="Natvig D.O."/>
            <person name="Lalanne C."/>
            <person name="Gautier V."/>
            <person name="Ament-Velasquez S.L."/>
            <person name="Kruys A."/>
            <person name="Hutchinson M.I."/>
            <person name="Powell A.J."/>
            <person name="Barry K."/>
            <person name="Miller A.N."/>
            <person name="Grigoriev I.V."/>
            <person name="Debuchy R."/>
            <person name="Gladieux P."/>
            <person name="Hiltunen Thoren M."/>
            <person name="Johannesson H."/>
        </authorList>
    </citation>
    <scope>NUCLEOTIDE SEQUENCE [LARGE SCALE GENOMIC DNA]</scope>
    <source>
        <strain evidence="7 8">FGSC 10403</strain>
    </source>
</reference>
<feature type="compositionally biased region" description="Low complexity" evidence="5">
    <location>
        <begin position="173"/>
        <end position="188"/>
    </location>
</feature>
<feature type="compositionally biased region" description="Gly residues" evidence="5">
    <location>
        <begin position="391"/>
        <end position="402"/>
    </location>
</feature>
<sequence length="402" mass="42642">MSSSRAPPAPTPTTLLNQKRASPTLIEPDSLITPPALISKSIASRYSQIHNQENTSIRTAGARLQIQVDFNRGLWNFCLSNKQVVGNCWMPGACFDQDKCKDGCGFLDRKDLSTALCSSQDSSGNTIRASICVNAYLTLDNGLGPFQRIDCGWTTGISHYTASQADAIRNPAVTTTTSSSSFSSGSSPSTPPTPSQTSGNGGGNNNSANIGAIVGGIIGGLAIICAFGFAAYLVWAYRVRDRRRKQAAHNVSEPLNGNGNGNDGSDQSSSSSSSSEDDDTPSMTTNLPLRANLPLSHSPDTGGQPYYRPPEVAQHVRDAEGGGGGWGPREMESGFERGGYAHEQQGLHSDGSHEVLSVEKVVEMPVKIEPVEMSSGWEDQPPGIRRYQNGREGGGGYGHEMS</sequence>
<feature type="region of interest" description="Disordered" evidence="5">
    <location>
        <begin position="248"/>
        <end position="310"/>
    </location>
</feature>
<dbReference type="PANTHER" id="PTHR15549:SF30">
    <property type="entry name" value="MID2 DOMAIN-CONTAINING PROTEIN"/>
    <property type="match status" value="1"/>
</dbReference>
<dbReference type="GO" id="GO:0071944">
    <property type="term" value="C:cell periphery"/>
    <property type="evidence" value="ECO:0007669"/>
    <property type="project" value="UniProtKB-ARBA"/>
</dbReference>